<reference evidence="1 2" key="1">
    <citation type="submission" date="2018-12" db="EMBL/GenBank/DDBJ databases">
        <authorList>
            <consortium name="Pathogen Informatics"/>
        </authorList>
    </citation>
    <scope>NUCLEOTIDE SEQUENCE [LARGE SCALE GENOMIC DNA]</scope>
    <source>
        <strain evidence="1 2">NCTC12871</strain>
    </source>
</reference>
<dbReference type="Proteomes" id="UP000279799">
    <property type="component" value="Chromosome"/>
</dbReference>
<dbReference type="EMBL" id="LR134510">
    <property type="protein sequence ID" value="VEJ09728.1"/>
    <property type="molecule type" value="Genomic_DNA"/>
</dbReference>
<dbReference type="AlphaFoldDB" id="A0A448TUX0"/>
<evidence type="ECO:0000313" key="2">
    <source>
        <dbReference type="Proteomes" id="UP000279799"/>
    </source>
</evidence>
<name>A0A448TUX0_9PAST</name>
<organism evidence="1 2">
    <name type="scientific">Actinobacillus delphinicola</name>
    <dbReference type="NCBI Taxonomy" id="51161"/>
    <lineage>
        <taxon>Bacteria</taxon>
        <taxon>Pseudomonadati</taxon>
        <taxon>Pseudomonadota</taxon>
        <taxon>Gammaproteobacteria</taxon>
        <taxon>Pasteurellales</taxon>
        <taxon>Pasteurellaceae</taxon>
        <taxon>Actinobacillus</taxon>
    </lineage>
</organism>
<keyword evidence="2" id="KW-1185">Reference proteome</keyword>
<sequence>MDEKETYQWAMRTVVKFFKTLLGKYVFKGISNQYKEAVIYVCVQLLLDNRKVLNDLPKEDQQILLRAIKIIQEKNNPKCK</sequence>
<evidence type="ECO:0000313" key="1">
    <source>
        <dbReference type="EMBL" id="VEJ09728.1"/>
    </source>
</evidence>
<dbReference type="KEGG" id="adp:NCTC12871_01211"/>
<protein>
    <submittedName>
        <fullName evidence="1">Uncharacterized protein</fullName>
    </submittedName>
</protein>
<gene>
    <name evidence="1" type="ORF">NCTC12871_01211</name>
</gene>
<accession>A0A448TUX0</accession>
<proteinExistence type="predicted"/>